<feature type="domain" description="von Hippel-Lindau disease tumour suppressor beta" evidence="2">
    <location>
        <begin position="137"/>
        <end position="194"/>
    </location>
</feature>
<dbReference type="EMBL" id="QXEC01000021">
    <property type="protein sequence ID" value="RIV36183.1"/>
    <property type="molecule type" value="Genomic_DNA"/>
</dbReference>
<comment type="caution">
    <text evidence="3">The sequence shown here is derived from an EMBL/GenBank/DDBJ whole genome shotgun (WGS) entry which is preliminary data.</text>
</comment>
<keyword evidence="4" id="KW-1185">Reference proteome</keyword>
<dbReference type="Gene3D" id="2.60.40.780">
    <property type="entry name" value="von Hippel-Lindau disease tumour suppressor, beta domain"/>
    <property type="match status" value="1"/>
</dbReference>
<accession>A0A418MQX2</accession>
<proteinExistence type="predicted"/>
<dbReference type="Proteomes" id="UP000283832">
    <property type="component" value="Unassembled WGS sequence"/>
</dbReference>
<feature type="region of interest" description="Disordered" evidence="1">
    <location>
        <begin position="1"/>
        <end position="143"/>
    </location>
</feature>
<dbReference type="InterPro" id="IPR036208">
    <property type="entry name" value="VHL_sf"/>
</dbReference>
<dbReference type="SUPFAM" id="SSF49468">
    <property type="entry name" value="VHL"/>
    <property type="match status" value="1"/>
</dbReference>
<protein>
    <recommendedName>
        <fullName evidence="2">von Hippel-Lindau disease tumour suppressor beta domain-containing protein</fullName>
    </recommendedName>
</protein>
<evidence type="ECO:0000256" key="1">
    <source>
        <dbReference type="SAM" id="MobiDB-lite"/>
    </source>
</evidence>
<name>A0A418MQX2_9ACTN</name>
<evidence type="ECO:0000313" key="4">
    <source>
        <dbReference type="Proteomes" id="UP000283832"/>
    </source>
</evidence>
<dbReference type="InterPro" id="IPR037140">
    <property type="entry name" value="VHL_beta_dom_sf"/>
</dbReference>
<organism evidence="3 4">
    <name type="scientific">Micromonospora radicis</name>
    <dbReference type="NCBI Taxonomy" id="1894971"/>
    <lineage>
        <taxon>Bacteria</taxon>
        <taxon>Bacillati</taxon>
        <taxon>Actinomycetota</taxon>
        <taxon>Actinomycetes</taxon>
        <taxon>Micromonosporales</taxon>
        <taxon>Micromonosporaceae</taxon>
        <taxon>Micromonospora</taxon>
    </lineage>
</organism>
<feature type="compositionally biased region" description="Low complexity" evidence="1">
    <location>
        <begin position="42"/>
        <end position="55"/>
    </location>
</feature>
<dbReference type="AlphaFoldDB" id="A0A418MQX2"/>
<reference evidence="3 4" key="1">
    <citation type="submission" date="2018-08" db="EMBL/GenBank/DDBJ databases">
        <title>Jishengella sp. nov., isolated from a root of Azadirachta indica A. Juss. var. siamensis Valenton.</title>
        <authorList>
            <person name="Kuncharoen N."/>
            <person name="Tanasupawat S."/>
            <person name="Kudo T."/>
            <person name="Ohkuma M."/>
        </authorList>
    </citation>
    <scope>NUCLEOTIDE SEQUENCE [LARGE SCALE GENOMIC DNA]</scope>
    <source>
        <strain evidence="3 4">AZ1-13</strain>
    </source>
</reference>
<dbReference type="InterPro" id="IPR024053">
    <property type="entry name" value="VHL_beta_dom"/>
</dbReference>
<gene>
    <name evidence="3" type="ORF">D2L64_20385</name>
</gene>
<evidence type="ECO:0000259" key="2">
    <source>
        <dbReference type="Pfam" id="PF01847"/>
    </source>
</evidence>
<evidence type="ECO:0000313" key="3">
    <source>
        <dbReference type="EMBL" id="RIV36183.1"/>
    </source>
</evidence>
<sequence>MLTAFWPATAPPPTAAPDGPAGWIGPPSVGWPSGPNEPLPDGSVAPSSSVAGVSSTRPLAPGQASAATRLPSAPTPTRTATAGNTGAPSTRPATPSARPTTADPSPSGTTTSRPTPSRPPAVQDLTPLPGSRERGLRSVSGGPETSIEFVNLRSRTVIVYWLNHHGQRRQYAVLPPGASYRQHTYVGHPWVVTDRRGWALVCFEPTRSPGRAIIR</sequence>
<feature type="compositionally biased region" description="Low complexity" evidence="1">
    <location>
        <begin position="64"/>
        <end position="115"/>
    </location>
</feature>
<dbReference type="OrthoDB" id="8905713at2"/>
<dbReference type="Pfam" id="PF01847">
    <property type="entry name" value="VHL"/>
    <property type="match status" value="1"/>
</dbReference>